<dbReference type="SFLD" id="SFLDG01129">
    <property type="entry name" value="C1.5:_HAD__Beta-PGM__Phosphata"/>
    <property type="match status" value="1"/>
</dbReference>
<dbReference type="SFLD" id="SFLDS00003">
    <property type="entry name" value="Haloacid_Dehalogenase"/>
    <property type="match status" value="1"/>
</dbReference>
<dbReference type="PRINTS" id="PR00413">
    <property type="entry name" value="HADHALOGNASE"/>
</dbReference>
<dbReference type="Pfam" id="PF00702">
    <property type="entry name" value="Hydrolase"/>
    <property type="match status" value="1"/>
</dbReference>
<proteinExistence type="predicted"/>
<gene>
    <name evidence="1" type="ORF">FNA67_07100</name>
</gene>
<evidence type="ECO:0000313" key="1">
    <source>
        <dbReference type="EMBL" id="QEE19953.1"/>
    </source>
</evidence>
<reference evidence="1 2" key="1">
    <citation type="journal article" date="2015" name="Int. J. Syst. Evol. Microbiol.">
        <title>Youhaiella tibetensis gen. nov., sp. nov., isolated from subsurface sediment.</title>
        <authorList>
            <person name="Wang Y.X."/>
            <person name="Huang F.Q."/>
            <person name="Nogi Y."/>
            <person name="Pang S.J."/>
            <person name="Wang P.K."/>
            <person name="Lv J."/>
        </authorList>
    </citation>
    <scope>NUCLEOTIDE SEQUENCE [LARGE SCALE GENOMIC DNA]</scope>
    <source>
        <strain evidence="2">fig4</strain>
    </source>
</reference>
<dbReference type="Gene3D" id="1.10.150.240">
    <property type="entry name" value="Putative phosphatase, domain 2"/>
    <property type="match status" value="1"/>
</dbReference>
<dbReference type="InterPro" id="IPR036412">
    <property type="entry name" value="HAD-like_sf"/>
</dbReference>
<evidence type="ECO:0000313" key="2">
    <source>
        <dbReference type="Proteomes" id="UP000321062"/>
    </source>
</evidence>
<sequence>MSELKALIFDVDGTLAETEEQHRLAFNAAFAGADLPYEWSEDRYRELLGVAGGKQRMAAYFAAVGGDTSVGAIAALHQAKNRHYAEAVAAGEVRLRTGVARILMEARDAGLRLAIATTTSRENLMALLHATMGSAHRIFEVMVTGEDVANLKPDPEVYLKAMAQLGLPPENCLAFEDSALGLESATRAGLRTVVTPSIYTSHHRFGPAALVVNSLGEPGSTIRVYDGTLASKTHVDLAALRQLVG</sequence>
<dbReference type="RefSeq" id="WP_147655531.1">
    <property type="nucleotide sequence ID" value="NZ_BMFM01000001.1"/>
</dbReference>
<keyword evidence="1" id="KW-0378">Hydrolase</keyword>
<dbReference type="InterPro" id="IPR006439">
    <property type="entry name" value="HAD-SF_hydro_IA"/>
</dbReference>
<protein>
    <submittedName>
        <fullName evidence="1">HAD-IA family hydrolase</fullName>
    </submittedName>
</protein>
<accession>A0A5B9DLA5</accession>
<dbReference type="Proteomes" id="UP000321062">
    <property type="component" value="Chromosome"/>
</dbReference>
<keyword evidence="2" id="KW-1185">Reference proteome</keyword>
<dbReference type="EMBL" id="CP041690">
    <property type="protein sequence ID" value="QEE19953.1"/>
    <property type="molecule type" value="Genomic_DNA"/>
</dbReference>
<dbReference type="KEGG" id="yti:FNA67_07100"/>
<dbReference type="GO" id="GO:0016787">
    <property type="term" value="F:hydrolase activity"/>
    <property type="evidence" value="ECO:0007669"/>
    <property type="project" value="UniProtKB-KW"/>
</dbReference>
<dbReference type="AlphaFoldDB" id="A0A5B9DLA5"/>
<dbReference type="InterPro" id="IPR044999">
    <property type="entry name" value="CbbY-like"/>
</dbReference>
<dbReference type="InterPro" id="IPR023198">
    <property type="entry name" value="PGP-like_dom2"/>
</dbReference>
<dbReference type="SUPFAM" id="SSF56784">
    <property type="entry name" value="HAD-like"/>
    <property type="match status" value="1"/>
</dbReference>
<dbReference type="Gene3D" id="3.40.50.1000">
    <property type="entry name" value="HAD superfamily/HAD-like"/>
    <property type="match status" value="1"/>
</dbReference>
<name>A0A5B9DLA5_9HYPH</name>
<dbReference type="InterPro" id="IPR023214">
    <property type="entry name" value="HAD_sf"/>
</dbReference>
<dbReference type="PANTHER" id="PTHR42896">
    <property type="entry name" value="XYLULOSE-1,5-BISPHOSPHATE (XUBP) PHOSPHATASE"/>
    <property type="match status" value="1"/>
</dbReference>
<organism evidence="1 2">
    <name type="scientific">Paradevosia tibetensis</name>
    <dbReference type="NCBI Taxonomy" id="1447062"/>
    <lineage>
        <taxon>Bacteria</taxon>
        <taxon>Pseudomonadati</taxon>
        <taxon>Pseudomonadota</taxon>
        <taxon>Alphaproteobacteria</taxon>
        <taxon>Hyphomicrobiales</taxon>
        <taxon>Devosiaceae</taxon>
        <taxon>Paradevosia</taxon>
    </lineage>
</organism>
<dbReference type="PANTHER" id="PTHR42896:SF2">
    <property type="entry name" value="CBBY-LIKE PROTEIN"/>
    <property type="match status" value="1"/>
</dbReference>
<dbReference type="NCBIfam" id="TIGR01509">
    <property type="entry name" value="HAD-SF-IA-v3"/>
    <property type="match status" value="1"/>
</dbReference>
<dbReference type="OrthoDB" id="9782449at2"/>